<dbReference type="STRING" id="1036808.A0A0C3EQM8"/>
<name>A0A0C3EQM8_9AGAM</name>
<dbReference type="PANTHER" id="PTHR28142:SF1">
    <property type="entry name" value="MITOCHONDRIAL INNER MEMBRANE I-AAA PROTEASE SUPERCOMPLEX SUBUNIT MGR3-RELATED"/>
    <property type="match status" value="1"/>
</dbReference>
<dbReference type="OrthoDB" id="10050400at2759"/>
<accession>A0A0C3EQM8</accession>
<dbReference type="InterPro" id="IPR040201">
    <property type="entry name" value="Mrg3-like"/>
</dbReference>
<evidence type="ECO:0000313" key="2">
    <source>
        <dbReference type="Proteomes" id="UP000053989"/>
    </source>
</evidence>
<dbReference type="EMBL" id="KN822004">
    <property type="protein sequence ID" value="KIM70454.1"/>
    <property type="molecule type" value="Genomic_DNA"/>
</dbReference>
<dbReference type="Gene3D" id="1.25.40.10">
    <property type="entry name" value="Tetratricopeptide repeat domain"/>
    <property type="match status" value="1"/>
</dbReference>
<keyword evidence="2" id="KW-1185">Reference proteome</keyword>
<sequence length="438" mass="48642">MSAFQRLPCWLVYSVRRSLNYDSLCLPRRTATVRQGSRASLSTRSTYSSFNAPVGGLGCNFRVSTVFTALLVLGTGATALGLYQFYTTFTLWPKELRSDLRAGIKARNQGDFSLSEKYLARAYQTALSFPPSMLSPNPYLKLSGIAAVLAEVIPDRKAREVLEDVWNKTASSSLSGDGAPVDTWASYTPTDEERLRRVAIAYKLAELSSERIEEEERWLVWAVEAVVKLAGLGTHHKPTGLQDTKESSQTQVILAELELPPWMRKDDLAAPLAALGNLYAKKGNVEYAMPLYLQAISLLLPSNTKNVSVGDRCEAAQLMNNLSEIIMRQTPTPEIRHQAEAWARQALAVIERAEKMPPPRKGWFGFSEDMNVCSTCDQVLGAVLFNIGILREMDSDKDVALALFERSLKQCAKVGIDEGALQAKEAIRRLRRAQETKM</sequence>
<dbReference type="SUPFAM" id="SSF48452">
    <property type="entry name" value="TPR-like"/>
    <property type="match status" value="1"/>
</dbReference>
<dbReference type="AlphaFoldDB" id="A0A0C3EQM8"/>
<dbReference type="InterPro" id="IPR011990">
    <property type="entry name" value="TPR-like_helical_dom_sf"/>
</dbReference>
<dbReference type="PANTHER" id="PTHR28142">
    <property type="entry name" value="MITOCHONDRIAL INNER MEMBRANE I-AAA PROTEASE SUPERCOMPLEX SUBUNIT MGR3-RELATED"/>
    <property type="match status" value="1"/>
</dbReference>
<protein>
    <submittedName>
        <fullName evidence="1">Uncharacterized protein</fullName>
    </submittedName>
</protein>
<gene>
    <name evidence="1" type="ORF">SCLCIDRAFT_100655</name>
</gene>
<dbReference type="Proteomes" id="UP000053989">
    <property type="component" value="Unassembled WGS sequence"/>
</dbReference>
<evidence type="ECO:0000313" key="1">
    <source>
        <dbReference type="EMBL" id="KIM70454.1"/>
    </source>
</evidence>
<dbReference type="HOGENOM" id="CLU_024205_0_0_1"/>
<dbReference type="InParanoid" id="A0A0C3EQM8"/>
<proteinExistence type="predicted"/>
<reference evidence="1 2" key="1">
    <citation type="submission" date="2014-04" db="EMBL/GenBank/DDBJ databases">
        <authorList>
            <consortium name="DOE Joint Genome Institute"/>
            <person name="Kuo A."/>
            <person name="Kohler A."/>
            <person name="Nagy L.G."/>
            <person name="Floudas D."/>
            <person name="Copeland A."/>
            <person name="Barry K.W."/>
            <person name="Cichocki N."/>
            <person name="Veneault-Fourrey C."/>
            <person name="LaButti K."/>
            <person name="Lindquist E.A."/>
            <person name="Lipzen A."/>
            <person name="Lundell T."/>
            <person name="Morin E."/>
            <person name="Murat C."/>
            <person name="Sun H."/>
            <person name="Tunlid A."/>
            <person name="Henrissat B."/>
            <person name="Grigoriev I.V."/>
            <person name="Hibbett D.S."/>
            <person name="Martin F."/>
            <person name="Nordberg H.P."/>
            <person name="Cantor M.N."/>
            <person name="Hua S.X."/>
        </authorList>
    </citation>
    <scope>NUCLEOTIDE SEQUENCE [LARGE SCALE GENOMIC DNA]</scope>
    <source>
        <strain evidence="1 2">Foug A</strain>
    </source>
</reference>
<organism evidence="1 2">
    <name type="scientific">Scleroderma citrinum Foug A</name>
    <dbReference type="NCBI Taxonomy" id="1036808"/>
    <lineage>
        <taxon>Eukaryota</taxon>
        <taxon>Fungi</taxon>
        <taxon>Dikarya</taxon>
        <taxon>Basidiomycota</taxon>
        <taxon>Agaricomycotina</taxon>
        <taxon>Agaricomycetes</taxon>
        <taxon>Agaricomycetidae</taxon>
        <taxon>Boletales</taxon>
        <taxon>Sclerodermatineae</taxon>
        <taxon>Sclerodermataceae</taxon>
        <taxon>Scleroderma</taxon>
    </lineage>
</organism>
<reference evidence="2" key="2">
    <citation type="submission" date="2015-01" db="EMBL/GenBank/DDBJ databases">
        <title>Evolutionary Origins and Diversification of the Mycorrhizal Mutualists.</title>
        <authorList>
            <consortium name="DOE Joint Genome Institute"/>
            <consortium name="Mycorrhizal Genomics Consortium"/>
            <person name="Kohler A."/>
            <person name="Kuo A."/>
            <person name="Nagy L.G."/>
            <person name="Floudas D."/>
            <person name="Copeland A."/>
            <person name="Barry K.W."/>
            <person name="Cichocki N."/>
            <person name="Veneault-Fourrey C."/>
            <person name="LaButti K."/>
            <person name="Lindquist E.A."/>
            <person name="Lipzen A."/>
            <person name="Lundell T."/>
            <person name="Morin E."/>
            <person name="Murat C."/>
            <person name="Riley R."/>
            <person name="Ohm R."/>
            <person name="Sun H."/>
            <person name="Tunlid A."/>
            <person name="Henrissat B."/>
            <person name="Grigoriev I.V."/>
            <person name="Hibbett D.S."/>
            <person name="Martin F."/>
        </authorList>
    </citation>
    <scope>NUCLEOTIDE SEQUENCE [LARGE SCALE GENOMIC DNA]</scope>
    <source>
        <strain evidence="2">Foug A</strain>
    </source>
</reference>